<reference evidence="2" key="1">
    <citation type="journal article" date="2014" name="Front. Microbiol.">
        <title>High frequency of phylogenetically diverse reductive dehalogenase-homologous genes in deep subseafloor sedimentary metagenomes.</title>
        <authorList>
            <person name="Kawai M."/>
            <person name="Futagami T."/>
            <person name="Toyoda A."/>
            <person name="Takaki Y."/>
            <person name="Nishi S."/>
            <person name="Hori S."/>
            <person name="Arai W."/>
            <person name="Tsubouchi T."/>
            <person name="Morono Y."/>
            <person name="Uchiyama I."/>
            <person name="Ito T."/>
            <person name="Fujiyama A."/>
            <person name="Inagaki F."/>
            <person name="Takami H."/>
        </authorList>
    </citation>
    <scope>NUCLEOTIDE SEQUENCE</scope>
    <source>
        <strain evidence="2">Expedition CK06-06</strain>
    </source>
</reference>
<dbReference type="Pfam" id="PF00994">
    <property type="entry name" value="MoCF_biosynth"/>
    <property type="match status" value="1"/>
</dbReference>
<name>X0VBM7_9ZZZZ</name>
<dbReference type="Gene3D" id="3.40.980.10">
    <property type="entry name" value="MoaB/Mog-like domain"/>
    <property type="match status" value="1"/>
</dbReference>
<dbReference type="InterPro" id="IPR036425">
    <property type="entry name" value="MoaB/Mog-like_dom_sf"/>
</dbReference>
<dbReference type="PANTHER" id="PTHR13939">
    <property type="entry name" value="NICOTINAMIDE-NUCLEOTIDE AMIDOHYDROLASE PNCC"/>
    <property type="match status" value="1"/>
</dbReference>
<feature type="non-terminal residue" evidence="2">
    <location>
        <position position="191"/>
    </location>
</feature>
<proteinExistence type="predicted"/>
<evidence type="ECO:0000259" key="1">
    <source>
        <dbReference type="SMART" id="SM00852"/>
    </source>
</evidence>
<dbReference type="EMBL" id="BARS01021880">
    <property type="protein sequence ID" value="GAG08722.1"/>
    <property type="molecule type" value="Genomic_DNA"/>
</dbReference>
<dbReference type="SUPFAM" id="SSF53218">
    <property type="entry name" value="Molybdenum cofactor biosynthesis proteins"/>
    <property type="match status" value="1"/>
</dbReference>
<feature type="domain" description="MoaB/Mog" evidence="1">
    <location>
        <begin position="4"/>
        <end position="177"/>
    </location>
</feature>
<dbReference type="InterPro" id="IPR001453">
    <property type="entry name" value="MoaB/Mog_dom"/>
</dbReference>
<gene>
    <name evidence="2" type="ORF">S01H1_35068</name>
</gene>
<organism evidence="2">
    <name type="scientific">marine sediment metagenome</name>
    <dbReference type="NCBI Taxonomy" id="412755"/>
    <lineage>
        <taxon>unclassified sequences</taxon>
        <taxon>metagenomes</taxon>
        <taxon>ecological metagenomes</taxon>
    </lineage>
</organism>
<accession>X0VBM7</accession>
<dbReference type="InterPro" id="IPR050101">
    <property type="entry name" value="CinA"/>
</dbReference>
<sequence>MKAAVLAIGDELTCGYQLDTNSQFISRRLAALPADVVLHLSVGDGLQAIHTALHVAMHMTEADGEPAAVVISGGLGPTEDDLTRQAVAAHFGLELVEDADALAHIRERFAHRGREMPESNRIQAQVPAGSQIIHNGRGTAAGFYLQVEGDRHVFVTPGVPYEMKGMLENFVLPRLQGLVGTDAFTRRAFVK</sequence>
<dbReference type="PANTHER" id="PTHR13939:SF0">
    <property type="entry name" value="NMN AMIDOHYDROLASE-LIKE PROTEIN YFAY"/>
    <property type="match status" value="1"/>
</dbReference>
<protein>
    <recommendedName>
        <fullName evidence="1">MoaB/Mog domain-containing protein</fullName>
    </recommendedName>
</protein>
<comment type="caution">
    <text evidence="2">The sequence shown here is derived from an EMBL/GenBank/DDBJ whole genome shotgun (WGS) entry which is preliminary data.</text>
</comment>
<dbReference type="CDD" id="cd00885">
    <property type="entry name" value="cinA"/>
    <property type="match status" value="1"/>
</dbReference>
<dbReference type="AlphaFoldDB" id="X0VBM7"/>
<dbReference type="SMART" id="SM00852">
    <property type="entry name" value="MoCF_biosynth"/>
    <property type="match status" value="1"/>
</dbReference>
<evidence type="ECO:0000313" key="2">
    <source>
        <dbReference type="EMBL" id="GAG08722.1"/>
    </source>
</evidence>